<dbReference type="Proteomes" id="UP001201549">
    <property type="component" value="Unassembled WGS sequence"/>
</dbReference>
<dbReference type="CDD" id="cd09892">
    <property type="entry name" value="NGN_SP_RfaH"/>
    <property type="match status" value="1"/>
</dbReference>
<comment type="similarity">
    <text evidence="4">Belongs to the RfaH family.</text>
</comment>
<dbReference type="PANTHER" id="PTHR30265:SF7">
    <property type="entry name" value="TRANSCRIPTION ANTITERMINATION PROTEIN RFAH"/>
    <property type="match status" value="1"/>
</dbReference>
<evidence type="ECO:0000256" key="1">
    <source>
        <dbReference type="ARBA" id="ARBA00022814"/>
    </source>
</evidence>
<keyword evidence="3 4" id="KW-0804">Transcription</keyword>
<sequence>MKGWYLLYCKPKSELRAQLNLGLQGLETYLPMVQVEKKEKGLSQVKKSPLFPNYLFVKFNPYEFSVSKIHSTRGVARLVDCSEQLTPLNDILITRLKHQELIAPILSSSKTFISGEKVRVLSGPFSELEGVFVEHNGQERCKVLFKFLGKLQSLEFATADIQAAIA</sequence>
<dbReference type="HAMAP" id="MF_00951">
    <property type="entry name" value="RfaH"/>
    <property type="match status" value="1"/>
</dbReference>
<proteinExistence type="inferred from homology"/>
<name>A0ABT2FKJ6_9GAMM</name>
<evidence type="ECO:0000259" key="5">
    <source>
        <dbReference type="SMART" id="SM00738"/>
    </source>
</evidence>
<dbReference type="InterPro" id="IPR006645">
    <property type="entry name" value="NGN-like_dom"/>
</dbReference>
<dbReference type="SMART" id="SM00738">
    <property type="entry name" value="NGN"/>
    <property type="match status" value="1"/>
</dbReference>
<dbReference type="InterPro" id="IPR036735">
    <property type="entry name" value="NGN_dom_sf"/>
</dbReference>
<accession>A0ABT2FKJ6</accession>
<comment type="function">
    <text evidence="4">Enhances distal genes transcription elongation in a specialized subset of operons that encode extracytoplasmic components.</text>
</comment>
<evidence type="ECO:0000313" key="7">
    <source>
        <dbReference type="Proteomes" id="UP001201549"/>
    </source>
</evidence>
<keyword evidence="7" id="KW-1185">Reference proteome</keyword>
<keyword evidence="1 4" id="KW-0889">Transcription antitermination</keyword>
<keyword evidence="2 4" id="KW-0805">Transcription regulation</keyword>
<feature type="domain" description="NusG-like N-terminal" evidence="5">
    <location>
        <begin position="1"/>
        <end position="100"/>
    </location>
</feature>
<dbReference type="NCBIfam" id="NF006534">
    <property type="entry name" value="PRK09014.1"/>
    <property type="match status" value="1"/>
</dbReference>
<dbReference type="Pfam" id="PF02357">
    <property type="entry name" value="NusG"/>
    <property type="match status" value="1"/>
</dbReference>
<protein>
    <recommendedName>
        <fullName evidence="4">Transcription antitermination protein RfaH</fullName>
    </recommendedName>
</protein>
<reference evidence="7" key="1">
    <citation type="submission" date="2023-07" db="EMBL/GenBank/DDBJ databases">
        <title>Shewanella mangrovi sp. nov., an acetaldehyde- degrading bacterium isolated from mangrove sediment.</title>
        <authorList>
            <person name="Liu Y."/>
        </authorList>
    </citation>
    <scope>NUCLEOTIDE SEQUENCE [LARGE SCALE GENOMIC DNA]</scope>
    <source>
        <strain evidence="7">C32</strain>
    </source>
</reference>
<dbReference type="Gene3D" id="3.30.70.940">
    <property type="entry name" value="NusG, N-terminal domain"/>
    <property type="match status" value="1"/>
</dbReference>
<evidence type="ECO:0000313" key="6">
    <source>
        <dbReference type="EMBL" id="MCS4556502.1"/>
    </source>
</evidence>
<dbReference type="SUPFAM" id="SSF82679">
    <property type="entry name" value="N-utilization substance G protein NusG, N-terminal domain"/>
    <property type="match status" value="1"/>
</dbReference>
<dbReference type="NCBIfam" id="TIGR01955">
    <property type="entry name" value="RfaH"/>
    <property type="match status" value="1"/>
</dbReference>
<organism evidence="6 7">
    <name type="scientific">Shewanella electrica</name>
    <dbReference type="NCBI Taxonomy" id="515560"/>
    <lineage>
        <taxon>Bacteria</taxon>
        <taxon>Pseudomonadati</taxon>
        <taxon>Pseudomonadota</taxon>
        <taxon>Gammaproteobacteria</taxon>
        <taxon>Alteromonadales</taxon>
        <taxon>Shewanellaceae</taxon>
        <taxon>Shewanella</taxon>
    </lineage>
</organism>
<dbReference type="InterPro" id="IPR008991">
    <property type="entry name" value="Translation_prot_SH3-like_sf"/>
</dbReference>
<comment type="caution">
    <text evidence="6">The sequence shown here is derived from an EMBL/GenBank/DDBJ whole genome shotgun (WGS) entry which is preliminary data.</text>
</comment>
<dbReference type="RefSeq" id="WP_238895893.1">
    <property type="nucleotide sequence ID" value="NZ_JAKOGG010000004.1"/>
</dbReference>
<dbReference type="PANTHER" id="PTHR30265">
    <property type="entry name" value="RHO-INTERACTING TRANSCRIPTION TERMINATION FACTOR NUSG"/>
    <property type="match status" value="1"/>
</dbReference>
<keyword evidence="4" id="KW-0238">DNA-binding</keyword>
<dbReference type="SUPFAM" id="SSF50104">
    <property type="entry name" value="Translation proteins SH3-like domain"/>
    <property type="match status" value="1"/>
</dbReference>
<evidence type="ECO:0000256" key="2">
    <source>
        <dbReference type="ARBA" id="ARBA00023015"/>
    </source>
</evidence>
<dbReference type="InterPro" id="IPR043425">
    <property type="entry name" value="NusG-like"/>
</dbReference>
<evidence type="ECO:0000256" key="4">
    <source>
        <dbReference type="HAMAP-Rule" id="MF_00951"/>
    </source>
</evidence>
<gene>
    <name evidence="4 6" type="primary">rfaH</name>
    <name evidence="6" type="ORF">L9G74_08635</name>
</gene>
<dbReference type="InterPro" id="IPR010215">
    <property type="entry name" value="Transcription_antiterm_RfaH"/>
</dbReference>
<comment type="subunit">
    <text evidence="4">Interacts with both the nontemplate DNA and the RNA polymerase (RNAP).</text>
</comment>
<dbReference type="EMBL" id="JAKOGG010000004">
    <property type="protein sequence ID" value="MCS4556502.1"/>
    <property type="molecule type" value="Genomic_DNA"/>
</dbReference>
<evidence type="ECO:0000256" key="3">
    <source>
        <dbReference type="ARBA" id="ARBA00023163"/>
    </source>
</evidence>